<dbReference type="Pfam" id="PF00702">
    <property type="entry name" value="Hydrolase"/>
    <property type="match status" value="1"/>
</dbReference>
<dbReference type="InterPro" id="IPR023298">
    <property type="entry name" value="ATPase_P-typ_TM_dom_sf"/>
</dbReference>
<name>A0ABW7MXT8_9FLAO</name>
<evidence type="ECO:0000313" key="15">
    <source>
        <dbReference type="EMBL" id="MFH6771479.1"/>
    </source>
</evidence>
<dbReference type="InterPro" id="IPR036163">
    <property type="entry name" value="HMA_dom_sf"/>
</dbReference>
<dbReference type="PANTHER" id="PTHR43520">
    <property type="entry name" value="ATP7, ISOFORM B"/>
    <property type="match status" value="1"/>
</dbReference>
<keyword evidence="10 13" id="KW-1133">Transmembrane helix</keyword>
<dbReference type="InterPro" id="IPR036412">
    <property type="entry name" value="HAD-like_sf"/>
</dbReference>
<sequence>MSKKTCFHCGLDFTTAAINFEEKTFCCNGCKTVYSLLKDHDLSCYYDLQDAPGAQPKTNPELFHFLDNPKIVEQLLEFNDDGVQIVNLYIPHIHCSSCIWVLENFKKLHPAVSSSTVNFGKKSLRITFHSEKGSLKEIVELLSRIGYEPLIRLDDYDKKKKNIDRSIIYKLGIAGFAFGNIMFLSFPEYFQVGEYWLEQYKFLFRWLMFFFALPVVFYAANDYFISAFKGLRSRILNIDVPIALGISVLFLRSTFDIIFNTGSGFFDSLSGLVFFLLLGKFFQQKTYSFLSFERDYKSYFPIGVTKLIGKDKEESIPVHDIQKGDILLIRHEELIPVDCRLLKGKAKIDYSFVTGESKLISKKTGDQLFAGGKPLGGSIEVKVLNTVAQSYLTQLWDQDVFNRDKTSTFTSITNRMSKYFTLAVLSIATIATTFWLFIDSGMALNVFTAVLIIACPCALALAAPFTFGNMLRIFGKQKFYLKNTSVIEQLAHINTVIFDKTGTLTSPKESQVKYEGMPLNASEKSLLKSSLRQSNHPLSRSLYQILKSNNIMTLDAYEEITGKGIQARSKEQQLKIGSADFVGVKQPEKIAMNTAVHIQSNEQYKGHFTFYNKYRKGMSKLFNLLKKDYDLAVLSGDNAGEENNLKKLLPAKTKLVFNQSPQDKLQYIKYHQSEGARVLMVGDGLNDAGALAQSNVGVAISEHVNVFSPACDAIMDASVLQKLYDFISLSKASIRLVKWSFLLSLLYNLVGLYFAVTGQLAPVIAAILMPLSSISVVVFTTIGSNILGKKLN</sequence>
<feature type="transmembrane region" description="Helical" evidence="13">
    <location>
        <begin position="206"/>
        <end position="228"/>
    </location>
</feature>
<feature type="transmembrane region" description="Helical" evidence="13">
    <location>
        <begin position="736"/>
        <end position="756"/>
    </location>
</feature>
<keyword evidence="4" id="KW-1003">Cell membrane</keyword>
<keyword evidence="9" id="KW-1278">Translocase</keyword>
<evidence type="ECO:0000256" key="13">
    <source>
        <dbReference type="SAM" id="Phobius"/>
    </source>
</evidence>
<feature type="transmembrane region" description="Helical" evidence="13">
    <location>
        <begin position="762"/>
        <end position="787"/>
    </location>
</feature>
<comment type="similarity">
    <text evidence="2">Belongs to the cation transport ATPase (P-type) (TC 3.A.3) family. Type IB subfamily.</text>
</comment>
<dbReference type="PROSITE" id="PS50846">
    <property type="entry name" value="HMA_2"/>
    <property type="match status" value="1"/>
</dbReference>
<dbReference type="Pfam" id="PF00122">
    <property type="entry name" value="E1-E2_ATPase"/>
    <property type="match status" value="1"/>
</dbReference>
<organism evidence="15 16">
    <name type="scientific">Gaetbulibacter aestuarii</name>
    <dbReference type="NCBI Taxonomy" id="1502358"/>
    <lineage>
        <taxon>Bacteria</taxon>
        <taxon>Pseudomonadati</taxon>
        <taxon>Bacteroidota</taxon>
        <taxon>Flavobacteriia</taxon>
        <taxon>Flavobacteriales</taxon>
        <taxon>Flavobacteriaceae</taxon>
        <taxon>Gaetbulibacter</taxon>
    </lineage>
</organism>
<dbReference type="InterPro" id="IPR006121">
    <property type="entry name" value="HMA_dom"/>
</dbReference>
<comment type="subcellular location">
    <subcellularLocation>
        <location evidence="1">Cell membrane</location>
        <topology evidence="1">Multi-pass membrane protein</topology>
    </subcellularLocation>
</comment>
<dbReference type="Gene3D" id="3.40.1110.10">
    <property type="entry name" value="Calcium-transporting ATPase, cytoplasmic domain N"/>
    <property type="match status" value="1"/>
</dbReference>
<proteinExistence type="inferred from homology"/>
<dbReference type="PRINTS" id="PR00943">
    <property type="entry name" value="CUATPASE"/>
</dbReference>
<dbReference type="InterPro" id="IPR008250">
    <property type="entry name" value="ATPase_P-typ_transduc_dom_A_sf"/>
</dbReference>
<evidence type="ECO:0000256" key="5">
    <source>
        <dbReference type="ARBA" id="ARBA00022553"/>
    </source>
</evidence>
<dbReference type="SUPFAM" id="SSF81653">
    <property type="entry name" value="Calcium ATPase, transduction domain A"/>
    <property type="match status" value="1"/>
</dbReference>
<dbReference type="CDD" id="cd00371">
    <property type="entry name" value="HMA"/>
    <property type="match status" value="1"/>
</dbReference>
<feature type="transmembrane region" description="Helical" evidence="13">
    <location>
        <begin position="257"/>
        <end position="278"/>
    </location>
</feature>
<dbReference type="Gene3D" id="3.30.70.100">
    <property type="match status" value="1"/>
</dbReference>
<evidence type="ECO:0000256" key="8">
    <source>
        <dbReference type="ARBA" id="ARBA00022842"/>
    </source>
</evidence>
<dbReference type="InterPro" id="IPR023299">
    <property type="entry name" value="ATPase_P-typ_cyto_dom_N"/>
</dbReference>
<dbReference type="RefSeq" id="WP_344740534.1">
    <property type="nucleotide sequence ID" value="NZ_BAABAY010000001.1"/>
</dbReference>
<keyword evidence="8" id="KW-0460">Magnesium</keyword>
<dbReference type="SUPFAM" id="SSF81665">
    <property type="entry name" value="Calcium ATPase, transmembrane domain M"/>
    <property type="match status" value="1"/>
</dbReference>
<evidence type="ECO:0000256" key="1">
    <source>
        <dbReference type="ARBA" id="ARBA00004651"/>
    </source>
</evidence>
<accession>A0ABW7MXT8</accession>
<feature type="transmembrane region" description="Helical" evidence="13">
    <location>
        <begin position="419"/>
        <end position="438"/>
    </location>
</feature>
<keyword evidence="7" id="KW-0479">Metal-binding</keyword>
<evidence type="ECO:0000313" key="16">
    <source>
        <dbReference type="Proteomes" id="UP001610100"/>
    </source>
</evidence>
<dbReference type="InterPro" id="IPR023214">
    <property type="entry name" value="HAD_sf"/>
</dbReference>
<feature type="domain" description="HMA" evidence="14">
    <location>
        <begin position="84"/>
        <end position="150"/>
    </location>
</feature>
<dbReference type="Gene3D" id="2.70.150.10">
    <property type="entry name" value="Calcium-transporting ATPase, cytoplasmic transduction domain A"/>
    <property type="match status" value="1"/>
</dbReference>
<protein>
    <submittedName>
        <fullName evidence="15">Heavy metal translocating P-type ATPase metal-binding domain-containing protein</fullName>
    </submittedName>
</protein>
<feature type="transmembrane region" description="Helical" evidence="13">
    <location>
        <begin position="235"/>
        <end position="251"/>
    </location>
</feature>
<evidence type="ECO:0000256" key="9">
    <source>
        <dbReference type="ARBA" id="ARBA00022967"/>
    </source>
</evidence>
<evidence type="ECO:0000256" key="7">
    <source>
        <dbReference type="ARBA" id="ARBA00022723"/>
    </source>
</evidence>
<keyword evidence="16" id="KW-1185">Reference proteome</keyword>
<dbReference type="Gene3D" id="3.40.50.1000">
    <property type="entry name" value="HAD superfamily/HAD-like"/>
    <property type="match status" value="1"/>
</dbReference>
<evidence type="ECO:0000256" key="11">
    <source>
        <dbReference type="ARBA" id="ARBA00023065"/>
    </source>
</evidence>
<dbReference type="PROSITE" id="PS00154">
    <property type="entry name" value="ATPASE_E1_E2"/>
    <property type="match status" value="1"/>
</dbReference>
<dbReference type="NCBIfam" id="TIGR01494">
    <property type="entry name" value="ATPase_P-type"/>
    <property type="match status" value="1"/>
</dbReference>
<keyword evidence="5" id="KW-0597">Phosphoprotein</keyword>
<dbReference type="Proteomes" id="UP001610100">
    <property type="component" value="Unassembled WGS sequence"/>
</dbReference>
<dbReference type="Pfam" id="PF12156">
    <property type="entry name" value="ATPase-cat_bd"/>
    <property type="match status" value="1"/>
</dbReference>
<dbReference type="SUPFAM" id="SSF55008">
    <property type="entry name" value="HMA, heavy metal-associated domain"/>
    <property type="match status" value="1"/>
</dbReference>
<evidence type="ECO:0000256" key="12">
    <source>
        <dbReference type="ARBA" id="ARBA00023136"/>
    </source>
</evidence>
<comment type="caution">
    <text evidence="15">The sequence shown here is derived from an EMBL/GenBank/DDBJ whole genome shotgun (WGS) entry which is preliminary data.</text>
</comment>
<keyword evidence="6 13" id="KW-0812">Transmembrane</keyword>
<keyword evidence="12 13" id="KW-0472">Membrane</keyword>
<keyword evidence="3" id="KW-0813">Transport</keyword>
<evidence type="ECO:0000256" key="4">
    <source>
        <dbReference type="ARBA" id="ARBA00022475"/>
    </source>
</evidence>
<evidence type="ECO:0000256" key="3">
    <source>
        <dbReference type="ARBA" id="ARBA00022448"/>
    </source>
</evidence>
<dbReference type="InterPro" id="IPR021993">
    <property type="entry name" value="ATPase-cat-bd"/>
</dbReference>
<evidence type="ECO:0000256" key="2">
    <source>
        <dbReference type="ARBA" id="ARBA00006024"/>
    </source>
</evidence>
<reference evidence="15 16" key="1">
    <citation type="submission" date="2024-02" db="EMBL/GenBank/DDBJ databases">
        <title>A Gaetbulibacter species isolated from tidal flats and genomic insights of their niches.</title>
        <authorList>
            <person name="Ye Y."/>
        </authorList>
    </citation>
    <scope>NUCLEOTIDE SEQUENCE [LARGE SCALE GENOMIC DNA]</scope>
    <source>
        <strain evidence="15 16">KYW382</strain>
    </source>
</reference>
<dbReference type="InterPro" id="IPR018303">
    <property type="entry name" value="ATPase_P-typ_P_site"/>
</dbReference>
<evidence type="ECO:0000256" key="10">
    <source>
        <dbReference type="ARBA" id="ARBA00022989"/>
    </source>
</evidence>
<dbReference type="PRINTS" id="PR00119">
    <property type="entry name" value="CATATPASE"/>
</dbReference>
<feature type="transmembrane region" description="Helical" evidence="13">
    <location>
        <begin position="444"/>
        <end position="467"/>
    </location>
</feature>
<feature type="transmembrane region" description="Helical" evidence="13">
    <location>
        <begin position="167"/>
        <end position="186"/>
    </location>
</feature>
<dbReference type="EMBL" id="JBAWKB010000001">
    <property type="protein sequence ID" value="MFH6771479.1"/>
    <property type="molecule type" value="Genomic_DNA"/>
</dbReference>
<gene>
    <name evidence="15" type="ORF">V8G58_05980</name>
</gene>
<dbReference type="InterPro" id="IPR001757">
    <property type="entry name" value="P_typ_ATPase"/>
</dbReference>
<dbReference type="SUPFAM" id="SSF56784">
    <property type="entry name" value="HAD-like"/>
    <property type="match status" value="1"/>
</dbReference>
<evidence type="ECO:0000259" key="14">
    <source>
        <dbReference type="PROSITE" id="PS50846"/>
    </source>
</evidence>
<dbReference type="InterPro" id="IPR059000">
    <property type="entry name" value="ATPase_P-type_domA"/>
</dbReference>
<evidence type="ECO:0000256" key="6">
    <source>
        <dbReference type="ARBA" id="ARBA00022692"/>
    </source>
</evidence>
<keyword evidence="11" id="KW-0406">Ion transport</keyword>
<dbReference type="PANTHER" id="PTHR43520:SF5">
    <property type="entry name" value="CATION-TRANSPORTING P-TYPE ATPASE-RELATED"/>
    <property type="match status" value="1"/>
</dbReference>